<dbReference type="SMART" id="SM00448">
    <property type="entry name" value="REC"/>
    <property type="match status" value="1"/>
</dbReference>
<protein>
    <recommendedName>
        <fullName evidence="2">Stage 0 sporulation protein A homolog</fullName>
    </recommendedName>
</protein>
<dbReference type="AlphaFoldDB" id="A0A2K9E232"/>
<evidence type="ECO:0000259" key="14">
    <source>
        <dbReference type="PROSITE" id="PS50887"/>
    </source>
</evidence>
<evidence type="ECO:0000256" key="11">
    <source>
        <dbReference type="SAM" id="Coils"/>
    </source>
</evidence>
<dbReference type="InterPro" id="IPR000160">
    <property type="entry name" value="GGDEF_dom"/>
</dbReference>
<keyword evidence="5" id="KW-0902">Two-component regulatory system</keyword>
<dbReference type="RefSeq" id="WP_101298834.1">
    <property type="nucleotide sequence ID" value="NZ_CP025197.1"/>
</dbReference>
<dbReference type="GO" id="GO:0043565">
    <property type="term" value="F:sequence-specific DNA binding"/>
    <property type="evidence" value="ECO:0007669"/>
    <property type="project" value="InterPro"/>
</dbReference>
<dbReference type="GO" id="GO:0005737">
    <property type="term" value="C:cytoplasm"/>
    <property type="evidence" value="ECO:0007669"/>
    <property type="project" value="UniProtKB-SubCell"/>
</dbReference>
<evidence type="ECO:0000313" key="15">
    <source>
        <dbReference type="EMBL" id="AUG56428.1"/>
    </source>
</evidence>
<evidence type="ECO:0000256" key="2">
    <source>
        <dbReference type="ARBA" id="ARBA00018672"/>
    </source>
</evidence>
<feature type="domain" description="GGDEF" evidence="14">
    <location>
        <begin position="172"/>
        <end position="301"/>
    </location>
</feature>
<dbReference type="InterPro" id="IPR011006">
    <property type="entry name" value="CheY-like_superfamily"/>
</dbReference>
<keyword evidence="6" id="KW-0805">Transcription regulation</keyword>
<feature type="domain" description="Response regulatory" evidence="13">
    <location>
        <begin position="3"/>
        <end position="121"/>
    </location>
</feature>
<dbReference type="SUPFAM" id="SSF52172">
    <property type="entry name" value="CheY-like"/>
    <property type="match status" value="1"/>
</dbReference>
<evidence type="ECO:0000256" key="9">
    <source>
        <dbReference type="ARBA" id="ARBA00024867"/>
    </source>
</evidence>
<comment type="function">
    <text evidence="9">May play the central regulatory role in sporulation. It may be an element of the effector pathway responsible for the activation of sporulation genes in response to nutritional stress. Spo0A may act in concert with spo0H (a sigma factor) to control the expression of some genes that are critical to the sporulation process.</text>
</comment>
<dbReference type="SMART" id="SM00342">
    <property type="entry name" value="HTH_ARAC"/>
    <property type="match status" value="1"/>
</dbReference>
<organism evidence="15 17">
    <name type="scientific">Acetivibrio saccincola</name>
    <dbReference type="NCBI Taxonomy" id="1677857"/>
    <lineage>
        <taxon>Bacteria</taxon>
        <taxon>Bacillati</taxon>
        <taxon>Bacillota</taxon>
        <taxon>Clostridia</taxon>
        <taxon>Eubacteriales</taxon>
        <taxon>Oscillospiraceae</taxon>
        <taxon>Acetivibrio</taxon>
    </lineage>
</organism>
<keyword evidence="3" id="KW-0963">Cytoplasm</keyword>
<evidence type="ECO:0000259" key="13">
    <source>
        <dbReference type="PROSITE" id="PS50110"/>
    </source>
</evidence>
<dbReference type="SUPFAM" id="SSF46689">
    <property type="entry name" value="Homeodomain-like"/>
    <property type="match status" value="2"/>
</dbReference>
<keyword evidence="11" id="KW-0175">Coiled coil</keyword>
<keyword evidence="7" id="KW-0238">DNA-binding</keyword>
<feature type="coiled-coil region" evidence="11">
    <location>
        <begin position="367"/>
        <end position="394"/>
    </location>
</feature>
<proteinExistence type="predicted"/>
<feature type="modified residue" description="4-aspartylphosphate" evidence="10">
    <location>
        <position position="55"/>
    </location>
</feature>
<reference evidence="16 18" key="2">
    <citation type="journal article" date="2018" name="Syst. Appl. Microbiol.">
        <title>Characterization and high-quality draft genome sequence of Herbivorax saccincola A7, an anaerobic, alkaliphilic, thermophilic, cellulolytic, and xylanolytic bacterium.</title>
        <authorList>
            <person name="Aikawa S."/>
            <person name="Baramee S."/>
            <person name="Sermsathanaswadi J."/>
            <person name="Thianheng P."/>
            <person name="Tachaapaikoon C."/>
            <person name="Shikata A."/>
            <person name="Waeonukul R."/>
            <person name="Pason P."/>
            <person name="Ratanakhanokchai K."/>
            <person name="Kosugi A."/>
        </authorList>
    </citation>
    <scope>NUCLEOTIDE SEQUENCE [LARGE SCALE GENOMIC DNA]</scope>
    <source>
        <strain evidence="16 18">A7</strain>
    </source>
</reference>
<dbReference type="PROSITE" id="PS50887">
    <property type="entry name" value="GGDEF"/>
    <property type="match status" value="1"/>
</dbReference>
<dbReference type="GO" id="GO:0003700">
    <property type="term" value="F:DNA-binding transcription factor activity"/>
    <property type="evidence" value="ECO:0007669"/>
    <property type="project" value="InterPro"/>
</dbReference>
<comment type="subcellular location">
    <subcellularLocation>
        <location evidence="1">Cytoplasm</location>
    </subcellularLocation>
</comment>
<dbReference type="Gene3D" id="1.10.10.60">
    <property type="entry name" value="Homeodomain-like"/>
    <property type="match status" value="2"/>
</dbReference>
<evidence type="ECO:0000256" key="1">
    <source>
        <dbReference type="ARBA" id="ARBA00004496"/>
    </source>
</evidence>
<dbReference type="Pfam" id="PF12833">
    <property type="entry name" value="HTH_18"/>
    <property type="match status" value="1"/>
</dbReference>
<dbReference type="EMBL" id="CP025197">
    <property type="protein sequence ID" value="AUG56428.1"/>
    <property type="molecule type" value="Genomic_DNA"/>
</dbReference>
<evidence type="ECO:0000256" key="5">
    <source>
        <dbReference type="ARBA" id="ARBA00023012"/>
    </source>
</evidence>
<gene>
    <name evidence="16" type="ORF">B9R14_06955</name>
    <name evidence="15" type="ORF">HVS_02365</name>
</gene>
<evidence type="ECO:0000256" key="10">
    <source>
        <dbReference type="PROSITE-ProRule" id="PRU00169"/>
    </source>
</evidence>
<evidence type="ECO:0000256" key="6">
    <source>
        <dbReference type="ARBA" id="ARBA00023015"/>
    </source>
</evidence>
<keyword evidence="8" id="KW-0804">Transcription</keyword>
<dbReference type="KEGG" id="hsc:HVS_02365"/>
<dbReference type="PROSITE" id="PS00041">
    <property type="entry name" value="HTH_ARAC_FAMILY_1"/>
    <property type="match status" value="1"/>
</dbReference>
<dbReference type="Proteomes" id="UP000239720">
    <property type="component" value="Unassembled WGS sequence"/>
</dbReference>
<accession>A0A2K9E232</accession>
<dbReference type="PANTHER" id="PTHR42713:SF3">
    <property type="entry name" value="TRANSCRIPTIONAL REGULATORY PROTEIN HPTR"/>
    <property type="match status" value="1"/>
</dbReference>
<evidence type="ECO:0000256" key="3">
    <source>
        <dbReference type="ARBA" id="ARBA00022490"/>
    </source>
</evidence>
<dbReference type="CDD" id="cd17536">
    <property type="entry name" value="REC_YesN-like"/>
    <property type="match status" value="1"/>
</dbReference>
<dbReference type="InterPro" id="IPR001789">
    <property type="entry name" value="Sig_transdc_resp-reg_receiver"/>
</dbReference>
<dbReference type="Proteomes" id="UP000233534">
    <property type="component" value="Chromosome"/>
</dbReference>
<dbReference type="InterPro" id="IPR020449">
    <property type="entry name" value="Tscrpt_reg_AraC-type_HTH"/>
</dbReference>
<dbReference type="PRINTS" id="PR00032">
    <property type="entry name" value="HTHARAC"/>
</dbReference>
<dbReference type="EMBL" id="NEMB01000003">
    <property type="protein sequence ID" value="PQQ66515.1"/>
    <property type="molecule type" value="Genomic_DNA"/>
</dbReference>
<name>A0A2K9E232_9FIRM</name>
<dbReference type="Pfam" id="PF00072">
    <property type="entry name" value="Response_reg"/>
    <property type="match status" value="1"/>
</dbReference>
<keyword evidence="17" id="KW-1185">Reference proteome</keyword>
<dbReference type="Gene3D" id="3.40.50.2300">
    <property type="match status" value="1"/>
</dbReference>
<evidence type="ECO:0000256" key="4">
    <source>
        <dbReference type="ARBA" id="ARBA00022553"/>
    </source>
</evidence>
<dbReference type="InterPro" id="IPR018062">
    <property type="entry name" value="HTH_AraC-typ_CS"/>
</dbReference>
<dbReference type="PROSITE" id="PS01124">
    <property type="entry name" value="HTH_ARAC_FAMILY_2"/>
    <property type="match status" value="1"/>
</dbReference>
<evidence type="ECO:0000313" key="18">
    <source>
        <dbReference type="Proteomes" id="UP000239720"/>
    </source>
</evidence>
<sequence>MLKVLLVDDEPYVFEGLRIMVDWEKYGFSICGEASNGEDALEIIRTCNPHLVVTDIKMPVMDGIQLIKTVYEDSNIRAKFIVISGYDEFEYAKNAMKYGVNSYILKPLDEDELNQAIEKVSRQILEERKDEESRNRQLSFVAESAINSILKGEATESDIKRANFILELDENEEIKMLLLEIDNFDKWMSEFDEVQLKEIREKIKKIINSSMNNKFDLKVFEDDLNRFCILVSKSMDIYDTICGYAKNLKEMIEEKLDCSASIAISEPVAGIKSLAELYKQVDLAISYKFFKNIGSIIFYKNIKNMSMNHNLLEIDIDGLKDCIRENDTEGIKRKIKNLFHDFSKDLTAPELIKIYIENLELEFIRYVQEMKGNVQEFTNKLMDFNKKIEKSTIEELKKEATDLCMFLGQYIESITTSNSKDIIAEMKQYIKKNYNKDINLKIIGKHLYVNPVYIGRKFKQVTGMQFNEYLHQVRIEEAKKLLRRTNMKISDVARSVGYSSTEYFTSKFKSFTNFSPSEFKNDFLVSLHKY</sequence>
<evidence type="ECO:0000256" key="8">
    <source>
        <dbReference type="ARBA" id="ARBA00023163"/>
    </source>
</evidence>
<feature type="domain" description="HTH araC/xylS-type" evidence="12">
    <location>
        <begin position="424"/>
        <end position="522"/>
    </location>
</feature>
<dbReference type="PROSITE" id="PS50110">
    <property type="entry name" value="RESPONSE_REGULATORY"/>
    <property type="match status" value="1"/>
</dbReference>
<dbReference type="OrthoDB" id="9794370at2"/>
<evidence type="ECO:0000256" key="7">
    <source>
        <dbReference type="ARBA" id="ARBA00023125"/>
    </source>
</evidence>
<evidence type="ECO:0000313" key="16">
    <source>
        <dbReference type="EMBL" id="PQQ66515.1"/>
    </source>
</evidence>
<keyword evidence="4 10" id="KW-0597">Phosphoprotein</keyword>
<dbReference type="GO" id="GO:0000160">
    <property type="term" value="P:phosphorelay signal transduction system"/>
    <property type="evidence" value="ECO:0007669"/>
    <property type="project" value="UniProtKB-KW"/>
</dbReference>
<evidence type="ECO:0000259" key="12">
    <source>
        <dbReference type="PROSITE" id="PS01124"/>
    </source>
</evidence>
<dbReference type="PANTHER" id="PTHR42713">
    <property type="entry name" value="HISTIDINE KINASE-RELATED"/>
    <property type="match status" value="1"/>
</dbReference>
<dbReference type="InterPro" id="IPR018060">
    <property type="entry name" value="HTH_AraC"/>
</dbReference>
<evidence type="ECO:0000313" key="17">
    <source>
        <dbReference type="Proteomes" id="UP000233534"/>
    </source>
</evidence>
<dbReference type="InterPro" id="IPR051552">
    <property type="entry name" value="HptR"/>
</dbReference>
<dbReference type="InterPro" id="IPR009057">
    <property type="entry name" value="Homeodomain-like_sf"/>
</dbReference>
<reference evidence="15 17" key="1">
    <citation type="submission" date="2017-12" db="EMBL/GenBank/DDBJ databases">
        <title>Complete genome sequence of Herbivorax saccincola GGR1, a novel Cellulosome-producing hydrolytic bacterium in a thermophilic biogas plant, established by Illumina and Nanopore MinION sequencing.</title>
        <authorList>
            <person name="Pechtl A."/>
            <person name="Ruckert C."/>
            <person name="Koeck D.E."/>
            <person name="Maus I."/>
            <person name="Winkler A."/>
            <person name="Kalinowski J."/>
            <person name="Puhler A."/>
            <person name="Schwarz W.W."/>
            <person name="Zverlov V.V."/>
            <person name="Schluter A."/>
            <person name="Liebl W."/>
        </authorList>
    </citation>
    <scope>NUCLEOTIDE SEQUENCE [LARGE SCALE GENOMIC DNA]</scope>
    <source>
        <strain evidence="15">GGR1</strain>
        <strain evidence="17">SR1</strain>
    </source>
</reference>